<accession>A0A0B5F6X3</accession>
<dbReference type="Proteomes" id="UP000031523">
    <property type="component" value="Chromosome"/>
</dbReference>
<dbReference type="EMBL" id="CP010519">
    <property type="protein sequence ID" value="AJE86142.1"/>
    <property type="molecule type" value="Genomic_DNA"/>
</dbReference>
<protein>
    <submittedName>
        <fullName evidence="2">Uncharacterized protein</fullName>
    </submittedName>
</protein>
<reference evidence="2 3" key="1">
    <citation type="submission" date="2015-01" db="EMBL/GenBank/DDBJ databases">
        <title>Enhanced salinomycin production by adjusting the supply of polyketide extender units in Streptomyce albus DSM 41398.</title>
        <authorList>
            <person name="Lu C."/>
        </authorList>
    </citation>
    <scope>NUCLEOTIDE SEQUENCE [LARGE SCALE GENOMIC DNA]</scope>
    <source>
        <strain evidence="3">ATCC 21838 / DSM 41398 / FERM P-419 / JCM 4703 / NBRC 107858</strain>
    </source>
</reference>
<proteinExistence type="predicted"/>
<evidence type="ECO:0000256" key="1">
    <source>
        <dbReference type="SAM" id="MobiDB-lite"/>
    </source>
</evidence>
<evidence type="ECO:0000313" key="3">
    <source>
        <dbReference type="Proteomes" id="UP000031523"/>
    </source>
</evidence>
<feature type="region of interest" description="Disordered" evidence="1">
    <location>
        <begin position="67"/>
        <end position="108"/>
    </location>
</feature>
<evidence type="ECO:0000313" key="2">
    <source>
        <dbReference type="EMBL" id="AJE86142.1"/>
    </source>
</evidence>
<gene>
    <name evidence="2" type="ORF">SLNWT_5766</name>
</gene>
<dbReference type="AlphaFoldDB" id="A0A0B5F6X3"/>
<dbReference type="KEGG" id="sals:SLNWT_5766"/>
<organism evidence="2 3">
    <name type="scientific">Streptomyces albus (strain ATCC 21838 / DSM 41398 / FERM P-419 / JCM 4703 / NBRC 107858)</name>
    <dbReference type="NCBI Taxonomy" id="1081613"/>
    <lineage>
        <taxon>Bacteria</taxon>
        <taxon>Bacillati</taxon>
        <taxon>Actinomycetota</taxon>
        <taxon>Actinomycetes</taxon>
        <taxon>Kitasatosporales</taxon>
        <taxon>Streptomycetaceae</taxon>
        <taxon>Streptomyces</taxon>
    </lineage>
</organism>
<keyword evidence="3" id="KW-1185">Reference proteome</keyword>
<name>A0A0B5F6X3_STRA4</name>
<sequence length="108" mass="11495">MREHGRHLTRRARGGAVVGRRGLSARASLYVDREARRVSLTTVARVESLAGRLASGPISHAHPVLARTVPRREHRGTARSAPGAAERGRRRAAAGAGGGEMSAAFLNR</sequence>